<proteinExistence type="predicted"/>
<dbReference type="Proteomes" id="UP001141552">
    <property type="component" value="Unassembled WGS sequence"/>
</dbReference>
<dbReference type="EMBL" id="JAKUCV010004245">
    <property type="protein sequence ID" value="KAJ4836027.1"/>
    <property type="molecule type" value="Genomic_DNA"/>
</dbReference>
<keyword evidence="1" id="KW-0175">Coiled coil</keyword>
<dbReference type="GO" id="GO:0043565">
    <property type="term" value="F:sequence-specific DNA binding"/>
    <property type="evidence" value="ECO:0007669"/>
    <property type="project" value="TreeGrafter"/>
</dbReference>
<dbReference type="GO" id="GO:0005634">
    <property type="term" value="C:nucleus"/>
    <property type="evidence" value="ECO:0007669"/>
    <property type="project" value="TreeGrafter"/>
</dbReference>
<dbReference type="OrthoDB" id="1848362at2759"/>
<protein>
    <recommendedName>
        <fullName evidence="5">Transcription factor VOZ1</fullName>
    </recommendedName>
</protein>
<dbReference type="InterPro" id="IPR039277">
    <property type="entry name" value="VOZ1/VOZ2"/>
</dbReference>
<feature type="region of interest" description="Disordered" evidence="2">
    <location>
        <begin position="415"/>
        <end position="441"/>
    </location>
</feature>
<evidence type="ECO:0008006" key="5">
    <source>
        <dbReference type="Google" id="ProtNLM"/>
    </source>
</evidence>
<evidence type="ECO:0000313" key="4">
    <source>
        <dbReference type="Proteomes" id="UP001141552"/>
    </source>
</evidence>
<name>A0A9Q0JCC0_9ROSI</name>
<reference evidence="3" key="1">
    <citation type="submission" date="2022-02" db="EMBL/GenBank/DDBJ databases">
        <authorList>
            <person name="Henning P.M."/>
            <person name="McCubbin A.G."/>
            <person name="Shore J.S."/>
        </authorList>
    </citation>
    <scope>NUCLEOTIDE SEQUENCE</scope>
    <source>
        <strain evidence="3">F60SS</strain>
        <tissue evidence="3">Leaves</tissue>
    </source>
</reference>
<gene>
    <name evidence="3" type="ORF">Tsubulata_011350</name>
</gene>
<comment type="caution">
    <text evidence="3">The sequence shown here is derived from an EMBL/GenBank/DDBJ whole genome shotgun (WGS) entry which is preliminary data.</text>
</comment>
<feature type="coiled-coil region" evidence="1">
    <location>
        <begin position="11"/>
        <end position="38"/>
    </location>
</feature>
<reference evidence="3" key="2">
    <citation type="journal article" date="2023" name="Plants (Basel)">
        <title>Annotation of the Turnera subulata (Passifloraceae) Draft Genome Reveals the S-Locus Evolved after the Divergence of Turneroideae from Passifloroideae in a Stepwise Manner.</title>
        <authorList>
            <person name="Henning P.M."/>
            <person name="Roalson E.H."/>
            <person name="Mir W."/>
            <person name="McCubbin A.G."/>
            <person name="Shore J.S."/>
        </authorList>
    </citation>
    <scope>NUCLEOTIDE SEQUENCE</scope>
    <source>
        <strain evidence="3">F60SS</strain>
    </source>
</reference>
<keyword evidence="4" id="KW-1185">Reference proteome</keyword>
<dbReference type="GO" id="GO:0048578">
    <property type="term" value="P:positive regulation of long-day photoperiodism, flowering"/>
    <property type="evidence" value="ECO:0007669"/>
    <property type="project" value="InterPro"/>
</dbReference>
<accession>A0A9Q0JCC0</accession>
<dbReference type="PANTHER" id="PTHR33873:SF15">
    <property type="entry name" value="TRANSCRIPTION FACTOR VOZ2"/>
    <property type="match status" value="1"/>
</dbReference>
<organism evidence="3 4">
    <name type="scientific">Turnera subulata</name>
    <dbReference type="NCBI Taxonomy" id="218843"/>
    <lineage>
        <taxon>Eukaryota</taxon>
        <taxon>Viridiplantae</taxon>
        <taxon>Streptophyta</taxon>
        <taxon>Embryophyta</taxon>
        <taxon>Tracheophyta</taxon>
        <taxon>Spermatophyta</taxon>
        <taxon>Magnoliopsida</taxon>
        <taxon>eudicotyledons</taxon>
        <taxon>Gunneridae</taxon>
        <taxon>Pentapetalae</taxon>
        <taxon>rosids</taxon>
        <taxon>fabids</taxon>
        <taxon>Malpighiales</taxon>
        <taxon>Passifloraceae</taxon>
        <taxon>Turnera</taxon>
    </lineage>
</organism>
<dbReference type="PANTHER" id="PTHR33873">
    <property type="entry name" value="TRANSCRIPTION FACTOR VOZ1"/>
    <property type="match status" value="1"/>
</dbReference>
<sequence>MQKGTSSKCASSAHRQMMDNAKNRLDDLQERFSNLQTARKEGRIRDVPVLEEQVYQSLREWKAELEAPSPASSLLEGSLGSFAEEIGRLLQFHEEEDDASSALRSILKPEPEPVVKNVNLDTLTVDDYFVNGDNHGQGFQQFDQFNSSSCGLDNIAVCSPNMNAFLDSQHFISDEVFDYGFSAGTVDTMGNQGEGNAESECLSYISPPPSAFMGPKCALWDCTRPAQGSDGNSDYCSSFHATLALNEGPPGVTPVLRPGGIGVKDNLLLGALSAKITGKNVGIPQCEGAASSKSPWNAKEMFDLNLLEGETIREWLFFDKPRRAFDSGNRKQRSLPDYPGRWHESRKQVMKEFGGLKRSYYMDPQPEEGYEWHLFEYVNNNSDVCALYRLELKLKGKVPKDSLSDLEKEMGRLTADVTPDTSPSVKGRAKATKKTVARDVNVVEDQKTTSAEFRGGSSVH</sequence>
<evidence type="ECO:0000256" key="2">
    <source>
        <dbReference type="SAM" id="MobiDB-lite"/>
    </source>
</evidence>
<evidence type="ECO:0000313" key="3">
    <source>
        <dbReference type="EMBL" id="KAJ4836027.1"/>
    </source>
</evidence>
<dbReference type="GO" id="GO:0045893">
    <property type="term" value="P:positive regulation of DNA-templated transcription"/>
    <property type="evidence" value="ECO:0007669"/>
    <property type="project" value="TreeGrafter"/>
</dbReference>
<evidence type="ECO:0000256" key="1">
    <source>
        <dbReference type="SAM" id="Coils"/>
    </source>
</evidence>
<dbReference type="AlphaFoldDB" id="A0A9Q0JCC0"/>